<keyword evidence="3" id="KW-0326">Glycosidase</keyword>
<evidence type="ECO:0000313" key="6">
    <source>
        <dbReference type="Proteomes" id="UP001551675"/>
    </source>
</evidence>
<reference evidence="5 6" key="1">
    <citation type="submission" date="2024-06" db="EMBL/GenBank/DDBJ databases">
        <title>The Natural Products Discovery Center: Release of the First 8490 Sequenced Strains for Exploring Actinobacteria Biosynthetic Diversity.</title>
        <authorList>
            <person name="Kalkreuter E."/>
            <person name="Kautsar S.A."/>
            <person name="Yang D."/>
            <person name="Bader C.D."/>
            <person name="Teijaro C.N."/>
            <person name="Fluegel L."/>
            <person name="Davis C.M."/>
            <person name="Simpson J.R."/>
            <person name="Lauterbach L."/>
            <person name="Steele A.D."/>
            <person name="Gui C."/>
            <person name="Meng S."/>
            <person name="Li G."/>
            <person name="Viehrig K."/>
            <person name="Ye F."/>
            <person name="Su P."/>
            <person name="Kiefer A.F."/>
            <person name="Nichols A."/>
            <person name="Cepeda A.J."/>
            <person name="Yan W."/>
            <person name="Fan B."/>
            <person name="Jiang Y."/>
            <person name="Adhikari A."/>
            <person name="Zheng C.-J."/>
            <person name="Schuster L."/>
            <person name="Cowan T.M."/>
            <person name="Smanski M.J."/>
            <person name="Chevrette M.G."/>
            <person name="De Carvalho L.P.S."/>
            <person name="Shen B."/>
        </authorList>
    </citation>
    <scope>NUCLEOTIDE SEQUENCE [LARGE SCALE GENOMIC DNA]</scope>
    <source>
        <strain evidence="5 6">NPDC050100</strain>
    </source>
</reference>
<accession>A0ABV3GC76</accession>
<dbReference type="Proteomes" id="UP001551675">
    <property type="component" value="Unassembled WGS sequence"/>
</dbReference>
<dbReference type="InterPro" id="IPR054491">
    <property type="entry name" value="MGH1-like_GH"/>
</dbReference>
<sequence>MEGRPAVDDAALGRAALAVLDANWTGTSTVPAPGIYPHQWSLDSAFVAIGLARRDTARAGQELLSLFTGQWRTGMVPHIVFHHSDGYFPGPSMWRSEEVPDAPRGALTSGLTQPPLHAYAAWWIWRHAADRELAARFVRRAWPSLVAQHAYLRSRDAGGHGLAAIAHPWESGMDDSPAWDAPLANLPAGRCGTGYHDRYFWLAVQCRDHGYAPSYFREEHPFAVEDPMFNGIWLLSCDAMARLASEVVGADPEPFQEAAARIRGALLDRLWNGAFYARDLRADRLVPVCTIGGFGPMLDPEMPHHVIAALTALLESTKFMGAAGYPVPSCEIRAPEFDRAQYWRGPSWISTNWLLSQAAAVHGLDRLRELLVASTLRLVRQGGFRECFDPFDGTGHGCRDFSWSAALTLDLLGR</sequence>
<comment type="caution">
    <text evidence="5">The sequence shown here is derived from an EMBL/GenBank/DDBJ whole genome shotgun (WGS) entry which is preliminary data.</text>
</comment>
<evidence type="ECO:0000313" key="5">
    <source>
        <dbReference type="EMBL" id="MEV0969243.1"/>
    </source>
</evidence>
<evidence type="ECO:0000259" key="4">
    <source>
        <dbReference type="Pfam" id="PF22422"/>
    </source>
</evidence>
<dbReference type="PANTHER" id="PTHR10412">
    <property type="entry name" value="MANNOSYL-OLIGOSACCHARIDE GLUCOSIDASE"/>
    <property type="match status" value="1"/>
</dbReference>
<protein>
    <recommendedName>
        <fullName evidence="4">Mannosylglycerate hydrolase MGH1-like glycoside hydrolase domain-containing protein</fullName>
    </recommendedName>
</protein>
<keyword evidence="2" id="KW-0378">Hydrolase</keyword>
<gene>
    <name evidence="5" type="ORF">AB0I59_11460</name>
</gene>
<evidence type="ECO:0000256" key="1">
    <source>
        <dbReference type="ARBA" id="ARBA00010833"/>
    </source>
</evidence>
<comment type="similarity">
    <text evidence="1">Belongs to the glycosyl hydrolase 63 family.</text>
</comment>
<organism evidence="5 6">
    <name type="scientific">Microtetraspora glauca</name>
    <dbReference type="NCBI Taxonomy" id="1996"/>
    <lineage>
        <taxon>Bacteria</taxon>
        <taxon>Bacillati</taxon>
        <taxon>Actinomycetota</taxon>
        <taxon>Actinomycetes</taxon>
        <taxon>Streptosporangiales</taxon>
        <taxon>Streptosporangiaceae</taxon>
        <taxon>Microtetraspora</taxon>
    </lineage>
</organism>
<dbReference type="InterPro" id="IPR004888">
    <property type="entry name" value="Glycoside_hydrolase_63"/>
</dbReference>
<dbReference type="Gene3D" id="1.50.10.10">
    <property type="match status" value="1"/>
</dbReference>
<proteinExistence type="inferred from homology"/>
<dbReference type="InterPro" id="IPR008928">
    <property type="entry name" value="6-hairpin_glycosidase_sf"/>
</dbReference>
<name>A0ABV3GC76_MICGL</name>
<evidence type="ECO:0000256" key="3">
    <source>
        <dbReference type="ARBA" id="ARBA00023295"/>
    </source>
</evidence>
<keyword evidence="6" id="KW-1185">Reference proteome</keyword>
<dbReference type="PANTHER" id="PTHR10412:SF11">
    <property type="entry name" value="MANNOSYL-OLIGOSACCHARIDE GLUCOSIDASE"/>
    <property type="match status" value="1"/>
</dbReference>
<feature type="domain" description="Mannosylglycerate hydrolase MGH1-like glycoside hydrolase" evidence="4">
    <location>
        <begin position="36"/>
        <end position="404"/>
    </location>
</feature>
<evidence type="ECO:0000256" key="2">
    <source>
        <dbReference type="ARBA" id="ARBA00022801"/>
    </source>
</evidence>
<dbReference type="RefSeq" id="WP_061259669.1">
    <property type="nucleotide sequence ID" value="NZ_JBFALK010000005.1"/>
</dbReference>
<dbReference type="SUPFAM" id="SSF48208">
    <property type="entry name" value="Six-hairpin glycosidases"/>
    <property type="match status" value="1"/>
</dbReference>
<dbReference type="InterPro" id="IPR012341">
    <property type="entry name" value="6hp_glycosidase-like_sf"/>
</dbReference>
<dbReference type="Pfam" id="PF22422">
    <property type="entry name" value="MGH1-like_GH"/>
    <property type="match status" value="1"/>
</dbReference>
<dbReference type="EMBL" id="JBFALK010000005">
    <property type="protein sequence ID" value="MEV0969243.1"/>
    <property type="molecule type" value="Genomic_DNA"/>
</dbReference>